<accession>A0A4V6A560</accession>
<gene>
    <name evidence="1" type="ORF">L596_013688</name>
</gene>
<sequence length="79" mass="9042">MRYRLSAPRSCTWQSIDTGFSPIREWVREEGLPWQRRGIQQQTADVRVYATRSGWKIFGKTAEKAGKKADVSSIDILAV</sequence>
<dbReference type="Proteomes" id="UP000298663">
    <property type="component" value="Unassembled WGS sequence"/>
</dbReference>
<comment type="caution">
    <text evidence="1">The sequence shown here is derived from an EMBL/GenBank/DDBJ whole genome shotgun (WGS) entry which is preliminary data.</text>
</comment>
<name>A0A4V6A560_STECR</name>
<evidence type="ECO:0000313" key="2">
    <source>
        <dbReference type="Proteomes" id="UP000298663"/>
    </source>
</evidence>
<dbReference type="AlphaFoldDB" id="A0A4V6A560"/>
<protein>
    <submittedName>
        <fullName evidence="1">Uncharacterized protein</fullName>
    </submittedName>
</protein>
<dbReference type="EMBL" id="AZBU02000003">
    <property type="protein sequence ID" value="TKR89615.1"/>
    <property type="molecule type" value="Genomic_DNA"/>
</dbReference>
<reference evidence="1 2" key="2">
    <citation type="journal article" date="2019" name="G3 (Bethesda)">
        <title>Hybrid Assembly of the Genome of the Entomopathogenic Nematode Steinernema carpocapsae Identifies the X-Chromosome.</title>
        <authorList>
            <person name="Serra L."/>
            <person name="Macchietto M."/>
            <person name="Macias-Munoz A."/>
            <person name="McGill C.J."/>
            <person name="Rodriguez I.M."/>
            <person name="Rodriguez B."/>
            <person name="Murad R."/>
            <person name="Mortazavi A."/>
        </authorList>
    </citation>
    <scope>NUCLEOTIDE SEQUENCE [LARGE SCALE GENOMIC DNA]</scope>
    <source>
        <strain evidence="1 2">ALL</strain>
    </source>
</reference>
<evidence type="ECO:0000313" key="1">
    <source>
        <dbReference type="EMBL" id="TKR89615.1"/>
    </source>
</evidence>
<reference evidence="1 2" key="1">
    <citation type="journal article" date="2015" name="Genome Biol.">
        <title>Comparative genomics of Steinernema reveals deeply conserved gene regulatory networks.</title>
        <authorList>
            <person name="Dillman A.R."/>
            <person name="Macchietto M."/>
            <person name="Porter C.F."/>
            <person name="Rogers A."/>
            <person name="Williams B."/>
            <person name="Antoshechkin I."/>
            <person name="Lee M.M."/>
            <person name="Goodwin Z."/>
            <person name="Lu X."/>
            <person name="Lewis E.E."/>
            <person name="Goodrich-Blair H."/>
            <person name="Stock S.P."/>
            <person name="Adams B.J."/>
            <person name="Sternberg P.W."/>
            <person name="Mortazavi A."/>
        </authorList>
    </citation>
    <scope>NUCLEOTIDE SEQUENCE [LARGE SCALE GENOMIC DNA]</scope>
    <source>
        <strain evidence="1 2">ALL</strain>
    </source>
</reference>
<keyword evidence="2" id="KW-1185">Reference proteome</keyword>
<proteinExistence type="predicted"/>
<organism evidence="1 2">
    <name type="scientific">Steinernema carpocapsae</name>
    <name type="common">Entomopathogenic nematode</name>
    <dbReference type="NCBI Taxonomy" id="34508"/>
    <lineage>
        <taxon>Eukaryota</taxon>
        <taxon>Metazoa</taxon>
        <taxon>Ecdysozoa</taxon>
        <taxon>Nematoda</taxon>
        <taxon>Chromadorea</taxon>
        <taxon>Rhabditida</taxon>
        <taxon>Tylenchina</taxon>
        <taxon>Panagrolaimomorpha</taxon>
        <taxon>Strongyloidoidea</taxon>
        <taxon>Steinernematidae</taxon>
        <taxon>Steinernema</taxon>
    </lineage>
</organism>